<proteinExistence type="predicted"/>
<dbReference type="EMBL" id="JACHVA010000127">
    <property type="protein sequence ID" value="MBC2603650.1"/>
    <property type="molecule type" value="Genomic_DNA"/>
</dbReference>
<sequence>MKSSGNKHVQLVQQLRELVYHRSPGDRLENDRELAARFGVSNVTLRTAMLELVSEGMIYRKVGSGTYVARQQIQQHIAIVVSQELLQCMRTPYAHLSTMSILDELNHHSTPYKLYLIPRTSDSEDCPLWPQKEHIDQSGLGAAIDANEVKALVSISIGRQNGWMSQLEERGVPVIGLSGDNSFKHRIHPTNGPSLREAVRYLSRFGRKRIGLIYWYNSDDPYEPKEDHTQKAFLEEMDIVGLPVYPEWIKNDADPQHSASGWQLFREIWFADPEKQPDALIFGDDRLFCSASSAILEMGVQVPRDLQIVTHWNKGSGLLCPFPVARYVFDPSRVGAIVTSLIQKCLENPDLPAQDRVLSADWFTEGQYDESMRNSFIDPHLGLNRQRV</sequence>
<dbReference type="Proteomes" id="UP000525652">
    <property type="component" value="Unassembled WGS sequence"/>
</dbReference>
<dbReference type="Pfam" id="PF13377">
    <property type="entry name" value="Peripla_BP_3"/>
    <property type="match status" value="1"/>
</dbReference>
<dbReference type="InterPro" id="IPR036388">
    <property type="entry name" value="WH-like_DNA-bd_sf"/>
</dbReference>
<organism evidence="5 6">
    <name type="scientific">Puniceicoccus vermicola</name>
    <dbReference type="NCBI Taxonomy" id="388746"/>
    <lineage>
        <taxon>Bacteria</taxon>
        <taxon>Pseudomonadati</taxon>
        <taxon>Verrucomicrobiota</taxon>
        <taxon>Opitutia</taxon>
        <taxon>Puniceicoccales</taxon>
        <taxon>Puniceicoccaceae</taxon>
        <taxon>Puniceicoccus</taxon>
    </lineage>
</organism>
<evidence type="ECO:0000259" key="4">
    <source>
        <dbReference type="PROSITE" id="PS50949"/>
    </source>
</evidence>
<dbReference type="InterPro" id="IPR028082">
    <property type="entry name" value="Peripla_BP_I"/>
</dbReference>
<dbReference type="Pfam" id="PF00392">
    <property type="entry name" value="GntR"/>
    <property type="match status" value="1"/>
</dbReference>
<evidence type="ECO:0000256" key="3">
    <source>
        <dbReference type="ARBA" id="ARBA00023163"/>
    </source>
</evidence>
<dbReference type="InterPro" id="IPR050679">
    <property type="entry name" value="Bact_HTH_transcr_reg"/>
</dbReference>
<dbReference type="Gene3D" id="1.10.10.10">
    <property type="entry name" value="Winged helix-like DNA-binding domain superfamily/Winged helix DNA-binding domain"/>
    <property type="match status" value="1"/>
</dbReference>
<evidence type="ECO:0000313" key="5">
    <source>
        <dbReference type="EMBL" id="MBC2603650.1"/>
    </source>
</evidence>
<evidence type="ECO:0000256" key="1">
    <source>
        <dbReference type="ARBA" id="ARBA00023015"/>
    </source>
</evidence>
<evidence type="ECO:0000256" key="2">
    <source>
        <dbReference type="ARBA" id="ARBA00023125"/>
    </source>
</evidence>
<dbReference type="GO" id="GO:0003700">
    <property type="term" value="F:DNA-binding transcription factor activity"/>
    <property type="evidence" value="ECO:0007669"/>
    <property type="project" value="InterPro"/>
</dbReference>
<keyword evidence="3" id="KW-0804">Transcription</keyword>
<dbReference type="RefSeq" id="WP_185694272.1">
    <property type="nucleotide sequence ID" value="NZ_JACHVA010000127.1"/>
</dbReference>
<dbReference type="GO" id="GO:0003677">
    <property type="term" value="F:DNA binding"/>
    <property type="evidence" value="ECO:0007669"/>
    <property type="project" value="UniProtKB-KW"/>
</dbReference>
<dbReference type="GO" id="GO:0045892">
    <property type="term" value="P:negative regulation of DNA-templated transcription"/>
    <property type="evidence" value="ECO:0007669"/>
    <property type="project" value="TreeGrafter"/>
</dbReference>
<dbReference type="CDD" id="cd07377">
    <property type="entry name" value="WHTH_GntR"/>
    <property type="match status" value="1"/>
</dbReference>
<gene>
    <name evidence="5" type="ORF">H5P30_17855</name>
</gene>
<keyword evidence="2" id="KW-0238">DNA-binding</keyword>
<reference evidence="5 6" key="1">
    <citation type="submission" date="2020-07" db="EMBL/GenBank/DDBJ databases">
        <authorList>
            <person name="Feng X."/>
        </authorList>
    </citation>
    <scope>NUCLEOTIDE SEQUENCE [LARGE SCALE GENOMIC DNA]</scope>
    <source>
        <strain evidence="5 6">JCM14086</strain>
    </source>
</reference>
<dbReference type="InterPro" id="IPR036390">
    <property type="entry name" value="WH_DNA-bd_sf"/>
</dbReference>
<accession>A0A7X1E5H4</accession>
<dbReference type="AlphaFoldDB" id="A0A7X1E5H4"/>
<feature type="domain" description="HTH gntR-type" evidence="4">
    <location>
        <begin position="5"/>
        <end position="71"/>
    </location>
</feature>
<dbReference type="PRINTS" id="PR00035">
    <property type="entry name" value="HTHGNTR"/>
</dbReference>
<dbReference type="PANTHER" id="PTHR44846:SF1">
    <property type="entry name" value="MANNOSYL-D-GLYCERATE TRANSPORT_METABOLISM SYSTEM REPRESSOR MNGR-RELATED"/>
    <property type="match status" value="1"/>
</dbReference>
<dbReference type="InterPro" id="IPR000524">
    <property type="entry name" value="Tscrpt_reg_HTH_GntR"/>
</dbReference>
<name>A0A7X1E5H4_9BACT</name>
<dbReference type="PANTHER" id="PTHR44846">
    <property type="entry name" value="MANNOSYL-D-GLYCERATE TRANSPORT/METABOLISM SYSTEM REPRESSOR MNGR-RELATED"/>
    <property type="match status" value="1"/>
</dbReference>
<comment type="caution">
    <text evidence="5">The sequence shown here is derived from an EMBL/GenBank/DDBJ whole genome shotgun (WGS) entry which is preliminary data.</text>
</comment>
<dbReference type="SUPFAM" id="SSF53822">
    <property type="entry name" value="Periplasmic binding protein-like I"/>
    <property type="match status" value="1"/>
</dbReference>
<dbReference type="SUPFAM" id="SSF46785">
    <property type="entry name" value="Winged helix' DNA-binding domain"/>
    <property type="match status" value="1"/>
</dbReference>
<keyword evidence="6" id="KW-1185">Reference proteome</keyword>
<dbReference type="Gene3D" id="3.40.50.2300">
    <property type="match status" value="2"/>
</dbReference>
<dbReference type="PROSITE" id="PS50949">
    <property type="entry name" value="HTH_GNTR"/>
    <property type="match status" value="1"/>
</dbReference>
<evidence type="ECO:0000313" key="6">
    <source>
        <dbReference type="Proteomes" id="UP000525652"/>
    </source>
</evidence>
<dbReference type="SMART" id="SM00345">
    <property type="entry name" value="HTH_GNTR"/>
    <property type="match status" value="1"/>
</dbReference>
<keyword evidence="1" id="KW-0805">Transcription regulation</keyword>
<protein>
    <submittedName>
        <fullName evidence="5">Substrate-binding domain-containing protein</fullName>
    </submittedName>
</protein>
<dbReference type="InterPro" id="IPR046335">
    <property type="entry name" value="LacI/GalR-like_sensor"/>
</dbReference>